<evidence type="ECO:0000313" key="10">
    <source>
        <dbReference type="Proteomes" id="UP000294576"/>
    </source>
</evidence>
<evidence type="ECO:0000256" key="1">
    <source>
        <dbReference type="ARBA" id="ARBA00004196"/>
    </source>
</evidence>
<dbReference type="GO" id="GO:0030313">
    <property type="term" value="C:cell envelope"/>
    <property type="evidence" value="ECO:0007669"/>
    <property type="project" value="UniProtKB-SubCell"/>
</dbReference>
<dbReference type="Pfam" id="PF25967">
    <property type="entry name" value="RND-MFP_C"/>
    <property type="match status" value="1"/>
</dbReference>
<dbReference type="GO" id="GO:0015562">
    <property type="term" value="F:efflux transmembrane transporter activity"/>
    <property type="evidence" value="ECO:0007669"/>
    <property type="project" value="TreeGrafter"/>
</dbReference>
<dbReference type="InterPro" id="IPR030190">
    <property type="entry name" value="MacA_alpha-hairpin_sf"/>
</dbReference>
<evidence type="ECO:0000256" key="5">
    <source>
        <dbReference type="SAM" id="Coils"/>
    </source>
</evidence>
<evidence type="ECO:0000259" key="6">
    <source>
        <dbReference type="Pfam" id="PF25876"/>
    </source>
</evidence>
<dbReference type="Gene3D" id="2.40.30.170">
    <property type="match status" value="1"/>
</dbReference>
<dbReference type="InterPro" id="IPR058625">
    <property type="entry name" value="MdtA-like_BSH"/>
</dbReference>
<dbReference type="Pfam" id="PF25917">
    <property type="entry name" value="BSH_RND"/>
    <property type="match status" value="1"/>
</dbReference>
<accession>A0A4R3QEZ5</accession>
<keyword evidence="3" id="KW-0813">Transport</keyword>
<dbReference type="PANTHER" id="PTHR30469">
    <property type="entry name" value="MULTIDRUG RESISTANCE PROTEIN MDTA"/>
    <property type="match status" value="1"/>
</dbReference>
<evidence type="ECO:0000256" key="4">
    <source>
        <dbReference type="ARBA" id="ARBA00023054"/>
    </source>
</evidence>
<comment type="caution">
    <text evidence="9">The sequence shown here is derived from an EMBL/GenBank/DDBJ whole genome shotgun (WGS) entry which is preliminary data.</text>
</comment>
<evidence type="ECO:0000259" key="7">
    <source>
        <dbReference type="Pfam" id="PF25917"/>
    </source>
</evidence>
<dbReference type="GO" id="GO:0019898">
    <property type="term" value="C:extrinsic component of membrane"/>
    <property type="evidence" value="ECO:0007669"/>
    <property type="project" value="InterPro"/>
</dbReference>
<dbReference type="InterPro" id="IPR058627">
    <property type="entry name" value="MdtA-like_C"/>
</dbReference>
<name>A0A4R3QEZ5_RHISU</name>
<keyword evidence="4 5" id="KW-0175">Coiled coil</keyword>
<dbReference type="NCBIfam" id="TIGR01730">
    <property type="entry name" value="RND_mfp"/>
    <property type="match status" value="1"/>
</dbReference>
<dbReference type="InterPro" id="IPR006143">
    <property type="entry name" value="RND_pump_MFP"/>
</dbReference>
<proteinExistence type="inferred from homology"/>
<dbReference type="Gene3D" id="2.40.50.100">
    <property type="match status" value="1"/>
</dbReference>
<evidence type="ECO:0000259" key="8">
    <source>
        <dbReference type="Pfam" id="PF25967"/>
    </source>
</evidence>
<feature type="coiled-coil region" evidence="5">
    <location>
        <begin position="148"/>
        <end position="182"/>
    </location>
</feature>
<feature type="domain" description="Multidrug resistance protein MdtA-like alpha-helical hairpin" evidence="6">
    <location>
        <begin position="111"/>
        <end position="186"/>
    </location>
</feature>
<dbReference type="Proteomes" id="UP000294576">
    <property type="component" value="Unassembled WGS sequence"/>
</dbReference>
<comment type="subcellular location">
    <subcellularLocation>
        <location evidence="1">Cell envelope</location>
    </subcellularLocation>
</comment>
<reference evidence="9 10" key="1">
    <citation type="submission" date="2019-03" db="EMBL/GenBank/DDBJ databases">
        <title>Genomic Encyclopedia of Type Strains, Phase IV (KMG-V): Genome sequencing to study the core and pangenomes of soil and plant-associated prokaryotes.</title>
        <authorList>
            <person name="Whitman W."/>
        </authorList>
    </citation>
    <scope>NUCLEOTIDE SEQUENCE [LARGE SCALE GENOMIC DNA]</scope>
    <source>
        <strain evidence="9 10">Hc14</strain>
    </source>
</reference>
<dbReference type="GO" id="GO:1990195">
    <property type="term" value="C:macrolide transmembrane transporter complex"/>
    <property type="evidence" value="ECO:0007669"/>
    <property type="project" value="InterPro"/>
</dbReference>
<dbReference type="GO" id="GO:1990281">
    <property type="term" value="C:efflux pump complex"/>
    <property type="evidence" value="ECO:0007669"/>
    <property type="project" value="TreeGrafter"/>
</dbReference>
<dbReference type="Pfam" id="PF25876">
    <property type="entry name" value="HH_MFP_RND"/>
    <property type="match status" value="1"/>
</dbReference>
<dbReference type="Gene3D" id="6.10.140.1990">
    <property type="match status" value="1"/>
</dbReference>
<sequence>MNVGRYGGSAILAVGATLLVAGYFVFSPASSSDEVASGVTATIKQGTVEEVVLALGTLEPSAMVRVGAQVTGQIKAVHVRIGQSVMPGDLLAEIDSVPQQNALRIAKAKVEDMKAQRRVKQIEIRHADSSFKRQQSLSEHDAVPRTAFEEAEAKYQRLVAELASLDAQIEQSEVDLETAQANLSYTRIIAPMKGKVVAVPVEVGQTLNSAQTSPTVAVIANLDEMVVKIRISEADVWRTKPGQEAWFTIIGDPQTRYHAPLQTVEYAPPSIANEPTQYLAKDTSKDNAIYYHGVLRVKNPEEKLRTQMTAQVRISIGRADDVPLVPWGALSLRQADGSYLVKVRGEGGKVAERKVRIGYTDKINAQVLEGLQQGQNVLLDTAAPARAS</sequence>
<evidence type="ECO:0000256" key="2">
    <source>
        <dbReference type="ARBA" id="ARBA00009477"/>
    </source>
</evidence>
<dbReference type="AlphaFoldDB" id="A0A4R3QEZ5"/>
<dbReference type="GO" id="GO:1990961">
    <property type="term" value="P:xenobiotic detoxification by transmembrane export across the plasma membrane"/>
    <property type="evidence" value="ECO:0007669"/>
    <property type="project" value="InterPro"/>
</dbReference>
<dbReference type="SUPFAM" id="SSF111369">
    <property type="entry name" value="HlyD-like secretion proteins"/>
    <property type="match status" value="1"/>
</dbReference>
<evidence type="ECO:0000313" key="9">
    <source>
        <dbReference type="EMBL" id="TCU18202.1"/>
    </source>
</evidence>
<dbReference type="Gene3D" id="2.40.420.20">
    <property type="match status" value="1"/>
</dbReference>
<comment type="similarity">
    <text evidence="2">Belongs to the membrane fusion protein (MFP) (TC 8.A.1) family.</text>
</comment>
<feature type="domain" description="Multidrug resistance protein MdtA-like barrel-sandwich hybrid" evidence="7">
    <location>
        <begin position="63"/>
        <end position="217"/>
    </location>
</feature>
<gene>
    <name evidence="9" type="ORF">EV132_103322</name>
</gene>
<dbReference type="EMBL" id="SMBH01000003">
    <property type="protein sequence ID" value="TCU18202.1"/>
    <property type="molecule type" value="Genomic_DNA"/>
</dbReference>
<evidence type="ECO:0000256" key="3">
    <source>
        <dbReference type="ARBA" id="ARBA00022448"/>
    </source>
</evidence>
<dbReference type="InterPro" id="IPR058624">
    <property type="entry name" value="MdtA-like_HH"/>
</dbReference>
<organism evidence="9 10">
    <name type="scientific">Rhizobium sullae</name>
    <name type="common">Rhizobium hedysari</name>
    <dbReference type="NCBI Taxonomy" id="50338"/>
    <lineage>
        <taxon>Bacteria</taxon>
        <taxon>Pseudomonadati</taxon>
        <taxon>Pseudomonadota</taxon>
        <taxon>Alphaproteobacteria</taxon>
        <taxon>Hyphomicrobiales</taxon>
        <taxon>Rhizobiaceae</taxon>
        <taxon>Rhizobium/Agrobacterium group</taxon>
        <taxon>Rhizobium</taxon>
    </lineage>
</organism>
<protein>
    <submittedName>
        <fullName evidence="9">Macrolide-specific efflux system membrane fusion protein</fullName>
    </submittedName>
</protein>
<feature type="domain" description="Multidrug resistance protein MdtA-like C-terminal permuted SH3" evidence="8">
    <location>
        <begin position="324"/>
        <end position="381"/>
    </location>
</feature>
<dbReference type="PANTHER" id="PTHR30469:SF33">
    <property type="entry name" value="SLR1207 PROTEIN"/>
    <property type="match status" value="1"/>
</dbReference>